<dbReference type="PRINTS" id="PR00111">
    <property type="entry name" value="ABHYDROLASE"/>
</dbReference>
<comment type="caution">
    <text evidence="2">The sequence shown here is derived from an EMBL/GenBank/DDBJ whole genome shotgun (WGS) entry which is preliminary data.</text>
</comment>
<dbReference type="EMBL" id="VNFK01000008">
    <property type="protein sequence ID" value="TVU62369.1"/>
    <property type="molecule type" value="Genomic_DNA"/>
</dbReference>
<protein>
    <submittedName>
        <fullName evidence="2">Alpha/beta hydrolase</fullName>
    </submittedName>
</protein>
<gene>
    <name evidence="2" type="ORF">FQP90_12055</name>
</gene>
<dbReference type="InterPro" id="IPR000073">
    <property type="entry name" value="AB_hydrolase_1"/>
</dbReference>
<dbReference type="Pfam" id="PF00561">
    <property type="entry name" value="Abhydrolase_1"/>
    <property type="match status" value="1"/>
</dbReference>
<dbReference type="SUPFAM" id="SSF53474">
    <property type="entry name" value="alpha/beta-Hydrolases"/>
    <property type="match status" value="1"/>
</dbReference>
<evidence type="ECO:0000313" key="2">
    <source>
        <dbReference type="EMBL" id="TVU62369.1"/>
    </source>
</evidence>
<dbReference type="Gene3D" id="3.40.50.1820">
    <property type="entry name" value="alpha/beta hydrolase"/>
    <property type="match status" value="1"/>
</dbReference>
<dbReference type="GO" id="GO:0016787">
    <property type="term" value="F:hydrolase activity"/>
    <property type="evidence" value="ECO:0007669"/>
    <property type="project" value="UniProtKB-KW"/>
</dbReference>
<dbReference type="PANTHER" id="PTHR43798">
    <property type="entry name" value="MONOACYLGLYCEROL LIPASE"/>
    <property type="match status" value="1"/>
</dbReference>
<sequence length="318" mass="34688">MVCPGEAWLKRSVKKLLVAATAVGAVLAVGLATTTVINVVASESESQRIESYGQRVDVEGRKMNVFVSGAGENLVLLPGFGTSSPVLDFAPLVRDLATDHRVIVVEPFGYGLSDGTDQERTTENIVQEVHGALEALDIDRYVLMGHSIAGIYGIEYATRYPEEVTRFVGIDTSVPGQPGMDTQFPTGLFSAAKNLGIMRLFTAAAYAKDNSEYSDHAREQMELLTNRNSLNPTYLNEMAHIPQNFERSLGTGFPADLPLLLFVVSDNAKNPEWVGLHQKQASSVTDGTVVPLPGEHYLHHTHSAEIADKFREWETGRS</sequence>
<dbReference type="PANTHER" id="PTHR43798:SF33">
    <property type="entry name" value="HYDROLASE, PUTATIVE (AFU_ORTHOLOGUE AFUA_2G14860)-RELATED"/>
    <property type="match status" value="1"/>
</dbReference>
<feature type="domain" description="AB hydrolase-1" evidence="1">
    <location>
        <begin position="74"/>
        <end position="178"/>
    </location>
</feature>
<dbReference type="InterPro" id="IPR050266">
    <property type="entry name" value="AB_hydrolase_sf"/>
</dbReference>
<keyword evidence="2" id="KW-0378">Hydrolase</keyword>
<dbReference type="Proteomes" id="UP000316500">
    <property type="component" value="Unassembled WGS sequence"/>
</dbReference>
<dbReference type="AlphaFoldDB" id="A0A558GZQ9"/>
<name>A0A558GZQ9_PAENT</name>
<dbReference type="GO" id="GO:0016020">
    <property type="term" value="C:membrane"/>
    <property type="evidence" value="ECO:0007669"/>
    <property type="project" value="TreeGrafter"/>
</dbReference>
<evidence type="ECO:0000259" key="1">
    <source>
        <dbReference type="Pfam" id="PF00561"/>
    </source>
</evidence>
<proteinExistence type="predicted"/>
<organism evidence="2 3">
    <name type="scientific">Paenarthrobacter nitroguajacolicus</name>
    <name type="common">Arthrobacter nitroguajacolicus</name>
    <dbReference type="NCBI Taxonomy" id="211146"/>
    <lineage>
        <taxon>Bacteria</taxon>
        <taxon>Bacillati</taxon>
        <taxon>Actinomycetota</taxon>
        <taxon>Actinomycetes</taxon>
        <taxon>Micrococcales</taxon>
        <taxon>Micrococcaceae</taxon>
        <taxon>Paenarthrobacter</taxon>
    </lineage>
</organism>
<dbReference type="OrthoDB" id="7185741at2"/>
<evidence type="ECO:0000313" key="3">
    <source>
        <dbReference type="Proteomes" id="UP000316500"/>
    </source>
</evidence>
<reference evidence="2 3" key="1">
    <citation type="submission" date="2019-07" db="EMBL/GenBank/DDBJ databases">
        <title>Diversity of Bacteria from Kongsfjorden, Arctic.</title>
        <authorList>
            <person name="Yu Y."/>
        </authorList>
    </citation>
    <scope>NUCLEOTIDE SEQUENCE [LARGE SCALE GENOMIC DNA]</scope>
    <source>
        <strain evidence="2 3">SM1928</strain>
    </source>
</reference>
<accession>A0A558GZQ9</accession>
<dbReference type="InterPro" id="IPR029058">
    <property type="entry name" value="AB_hydrolase_fold"/>
</dbReference>